<evidence type="ECO:0008006" key="5">
    <source>
        <dbReference type="Google" id="ProtNLM"/>
    </source>
</evidence>
<reference evidence="3" key="2">
    <citation type="submission" date="2023-06" db="EMBL/GenBank/DDBJ databases">
        <authorList>
            <person name="Ma L."/>
            <person name="Liu K.-W."/>
            <person name="Li Z."/>
            <person name="Hsiao Y.-Y."/>
            <person name="Qi Y."/>
            <person name="Fu T."/>
            <person name="Tang G."/>
            <person name="Zhang D."/>
            <person name="Sun W.-H."/>
            <person name="Liu D.-K."/>
            <person name="Li Y."/>
            <person name="Chen G.-Z."/>
            <person name="Liu X.-D."/>
            <person name="Liao X.-Y."/>
            <person name="Jiang Y.-T."/>
            <person name="Yu X."/>
            <person name="Hao Y."/>
            <person name="Huang J."/>
            <person name="Zhao X.-W."/>
            <person name="Ke S."/>
            <person name="Chen Y.-Y."/>
            <person name="Wu W.-L."/>
            <person name="Hsu J.-L."/>
            <person name="Lin Y.-F."/>
            <person name="Huang M.-D."/>
            <person name="Li C.-Y."/>
            <person name="Huang L."/>
            <person name="Wang Z.-W."/>
            <person name="Zhao X."/>
            <person name="Zhong W.-Y."/>
            <person name="Peng D.-H."/>
            <person name="Ahmad S."/>
            <person name="Lan S."/>
            <person name="Zhang J.-S."/>
            <person name="Tsai W.-C."/>
            <person name="Van De Peer Y."/>
            <person name="Liu Z.-J."/>
        </authorList>
    </citation>
    <scope>NUCLEOTIDE SEQUENCE</scope>
    <source>
        <strain evidence="3">CP</strain>
        <tissue evidence="3">Leaves</tissue>
    </source>
</reference>
<dbReference type="AlphaFoldDB" id="A0AAV9DNH3"/>
<feature type="chain" id="PRO_5043911433" description="Secreted protein" evidence="2">
    <location>
        <begin position="23"/>
        <end position="124"/>
    </location>
</feature>
<dbReference type="EMBL" id="JAUJYO010000011">
    <property type="protein sequence ID" value="KAK1303231.1"/>
    <property type="molecule type" value="Genomic_DNA"/>
</dbReference>
<proteinExistence type="predicted"/>
<keyword evidence="4" id="KW-1185">Reference proteome</keyword>
<feature type="compositionally biased region" description="Pro residues" evidence="1">
    <location>
        <begin position="64"/>
        <end position="78"/>
    </location>
</feature>
<comment type="caution">
    <text evidence="3">The sequence shown here is derived from an EMBL/GenBank/DDBJ whole genome shotgun (WGS) entry which is preliminary data.</text>
</comment>
<reference evidence="3" key="1">
    <citation type="journal article" date="2023" name="Nat. Commun.">
        <title>Diploid and tetraploid genomes of Acorus and the evolution of monocots.</title>
        <authorList>
            <person name="Ma L."/>
            <person name="Liu K.W."/>
            <person name="Li Z."/>
            <person name="Hsiao Y.Y."/>
            <person name="Qi Y."/>
            <person name="Fu T."/>
            <person name="Tang G.D."/>
            <person name="Zhang D."/>
            <person name="Sun W.H."/>
            <person name="Liu D.K."/>
            <person name="Li Y."/>
            <person name="Chen G.Z."/>
            <person name="Liu X.D."/>
            <person name="Liao X.Y."/>
            <person name="Jiang Y.T."/>
            <person name="Yu X."/>
            <person name="Hao Y."/>
            <person name="Huang J."/>
            <person name="Zhao X.W."/>
            <person name="Ke S."/>
            <person name="Chen Y.Y."/>
            <person name="Wu W.L."/>
            <person name="Hsu J.L."/>
            <person name="Lin Y.F."/>
            <person name="Huang M.D."/>
            <person name="Li C.Y."/>
            <person name="Huang L."/>
            <person name="Wang Z.W."/>
            <person name="Zhao X."/>
            <person name="Zhong W.Y."/>
            <person name="Peng D.H."/>
            <person name="Ahmad S."/>
            <person name="Lan S."/>
            <person name="Zhang J.S."/>
            <person name="Tsai W.C."/>
            <person name="Van de Peer Y."/>
            <person name="Liu Z.J."/>
        </authorList>
    </citation>
    <scope>NUCLEOTIDE SEQUENCE</scope>
    <source>
        <strain evidence="3">CP</strain>
    </source>
</reference>
<protein>
    <recommendedName>
        <fullName evidence="5">Secreted protein</fullName>
    </recommendedName>
</protein>
<organism evidence="3 4">
    <name type="scientific">Acorus calamus</name>
    <name type="common">Sweet flag</name>
    <dbReference type="NCBI Taxonomy" id="4465"/>
    <lineage>
        <taxon>Eukaryota</taxon>
        <taxon>Viridiplantae</taxon>
        <taxon>Streptophyta</taxon>
        <taxon>Embryophyta</taxon>
        <taxon>Tracheophyta</taxon>
        <taxon>Spermatophyta</taxon>
        <taxon>Magnoliopsida</taxon>
        <taxon>Liliopsida</taxon>
        <taxon>Acoraceae</taxon>
        <taxon>Acorus</taxon>
    </lineage>
</organism>
<evidence type="ECO:0000256" key="2">
    <source>
        <dbReference type="SAM" id="SignalP"/>
    </source>
</evidence>
<keyword evidence="2" id="KW-0732">Signal</keyword>
<name>A0AAV9DNH3_ACOCL</name>
<sequence length="124" mass="13419">MRLTISWDKLLSLFIAHALLRAVPVVTSSGAAYIRPFHRILSSLDASFTRSLSLLHCCMSRPSMPSPGPSPSSPPPSPIQMGVSDPAESAMALAEVAVLGSRNRDLVVEEGFRSSLTNRRHPRP</sequence>
<feature type="region of interest" description="Disordered" evidence="1">
    <location>
        <begin position="63"/>
        <end position="86"/>
    </location>
</feature>
<evidence type="ECO:0000256" key="1">
    <source>
        <dbReference type="SAM" id="MobiDB-lite"/>
    </source>
</evidence>
<accession>A0AAV9DNH3</accession>
<evidence type="ECO:0000313" key="3">
    <source>
        <dbReference type="EMBL" id="KAK1303231.1"/>
    </source>
</evidence>
<gene>
    <name evidence="3" type="ORF">QJS10_CPB11g00967</name>
</gene>
<evidence type="ECO:0000313" key="4">
    <source>
        <dbReference type="Proteomes" id="UP001180020"/>
    </source>
</evidence>
<feature type="signal peptide" evidence="2">
    <location>
        <begin position="1"/>
        <end position="22"/>
    </location>
</feature>
<dbReference type="Proteomes" id="UP001180020">
    <property type="component" value="Unassembled WGS sequence"/>
</dbReference>